<dbReference type="STRING" id="1379.HMPREF3186_00087"/>
<dbReference type="AlphaFoldDB" id="A0A134A8K2"/>
<feature type="transmembrane region" description="Helical" evidence="1">
    <location>
        <begin position="141"/>
        <end position="165"/>
    </location>
</feature>
<accession>A0A134A8K2</accession>
<dbReference type="OrthoDB" id="2988335at2"/>
<protein>
    <recommendedName>
        <fullName evidence="4">DUF2812 domain-containing protein</fullName>
    </recommendedName>
</protein>
<evidence type="ECO:0008006" key="4">
    <source>
        <dbReference type="Google" id="ProtNLM"/>
    </source>
</evidence>
<comment type="caution">
    <text evidence="2">The sequence shown here is derived from an EMBL/GenBank/DDBJ whole genome shotgun (WGS) entry which is preliminary data.</text>
</comment>
<keyword evidence="1" id="KW-0472">Membrane</keyword>
<proteinExistence type="predicted"/>
<dbReference type="RefSeq" id="WP_060913412.1">
    <property type="nucleotide sequence ID" value="NZ_KQ959920.1"/>
</dbReference>
<sequence length="180" mass="20988">MKYKYVPVFISYDKVADKMNHLAVQGYEYDKEAIVAIRMKKVSETSDKQYKFIFDKNFTPEIEEYYKVSGWKLYKFQVYNLFRLAEGTSSSYPIYTDTETELEIVKYRLLRFIVLFILISIAGVLYFTNIKWVINSGIPDVLAMLIGGLIGGIFGYCISGLGMFLPKYFKLTKEIKNNEE</sequence>
<dbReference type="PATRIC" id="fig|1379.3.peg.85"/>
<organism evidence="2 3">
    <name type="scientific">Gemella haemolysans</name>
    <dbReference type="NCBI Taxonomy" id="1379"/>
    <lineage>
        <taxon>Bacteria</taxon>
        <taxon>Bacillati</taxon>
        <taxon>Bacillota</taxon>
        <taxon>Bacilli</taxon>
        <taxon>Bacillales</taxon>
        <taxon>Gemellaceae</taxon>
        <taxon>Gemella</taxon>
    </lineage>
</organism>
<keyword evidence="1" id="KW-1133">Transmembrane helix</keyword>
<reference evidence="3" key="1">
    <citation type="submission" date="2016-01" db="EMBL/GenBank/DDBJ databases">
        <authorList>
            <person name="Mitreva M."/>
            <person name="Pepin K.H."/>
            <person name="Mihindukulasuriya K.A."/>
            <person name="Fulton R."/>
            <person name="Fronick C."/>
            <person name="O'Laughlin M."/>
            <person name="Miner T."/>
            <person name="Herter B."/>
            <person name="Rosa B.A."/>
            <person name="Cordes M."/>
            <person name="Tomlinson C."/>
            <person name="Wollam A."/>
            <person name="Palsikar V.B."/>
            <person name="Mardis E.R."/>
            <person name="Wilson R.K."/>
        </authorList>
    </citation>
    <scope>NUCLEOTIDE SEQUENCE [LARGE SCALE GENOMIC DNA]</scope>
    <source>
        <strain evidence="3">DNF01167</strain>
    </source>
</reference>
<name>A0A134A8K2_9BACL</name>
<evidence type="ECO:0000256" key="1">
    <source>
        <dbReference type="SAM" id="Phobius"/>
    </source>
</evidence>
<evidence type="ECO:0000313" key="2">
    <source>
        <dbReference type="EMBL" id="KXB64059.1"/>
    </source>
</evidence>
<dbReference type="EMBL" id="LSDC01000009">
    <property type="protein sequence ID" value="KXB64059.1"/>
    <property type="molecule type" value="Genomic_DNA"/>
</dbReference>
<feature type="transmembrane region" description="Helical" evidence="1">
    <location>
        <begin position="109"/>
        <end position="129"/>
    </location>
</feature>
<keyword evidence="1" id="KW-0812">Transmembrane</keyword>
<gene>
    <name evidence="2" type="ORF">HMPREF3186_00087</name>
</gene>
<dbReference type="Proteomes" id="UP000070355">
    <property type="component" value="Unassembled WGS sequence"/>
</dbReference>
<evidence type="ECO:0000313" key="3">
    <source>
        <dbReference type="Proteomes" id="UP000070355"/>
    </source>
</evidence>